<keyword evidence="1" id="KW-1133">Transmembrane helix</keyword>
<keyword evidence="1" id="KW-0812">Transmembrane</keyword>
<dbReference type="AlphaFoldDB" id="Q6B379"/>
<reference evidence="2" key="1">
    <citation type="journal article" date="2005" name="Appl. Environ. Microbiol.">
        <title>Intracellular screen to identify metagenomic clones that induce or inhibit a quorum-sensing biosensor.</title>
        <authorList>
            <person name="Williamson L.L."/>
            <person name="Borlee B.R."/>
            <person name="Schloss P.D."/>
            <person name="Guan C."/>
            <person name="Allen H.K."/>
            <person name="Handelsman J."/>
        </authorList>
    </citation>
    <scope>NUCLEOTIDE SEQUENCE</scope>
</reference>
<evidence type="ECO:0000313" key="2">
    <source>
        <dbReference type="EMBL" id="AAT90791.1"/>
    </source>
</evidence>
<reference evidence="2" key="2">
    <citation type="submission" date="2006-01" db="EMBL/GenBank/DDBJ databases">
        <authorList>
            <person name="Williamson L.L."/>
            <person name="Borlee B.R."/>
            <person name="Schloss P.D."/>
            <person name="Guan C."/>
            <person name="Handelsman J."/>
        </authorList>
    </citation>
    <scope>NUCLEOTIDE SEQUENCE</scope>
</reference>
<protein>
    <submittedName>
        <fullName evidence="2">Putative transposase subunit</fullName>
    </submittedName>
</protein>
<organism evidence="2">
    <name type="scientific">uncultured proteobacterium QS1</name>
    <dbReference type="NCBI Taxonomy" id="288647"/>
    <lineage>
        <taxon>Bacteria</taxon>
        <taxon>Pseudomonadati</taxon>
        <taxon>Pseudomonadota</taxon>
        <taxon>environmental samples</taxon>
    </lineage>
</organism>
<gene>
    <name evidence="2" type="ORF">qs129</name>
</gene>
<feature type="transmembrane region" description="Helical" evidence="1">
    <location>
        <begin position="39"/>
        <end position="59"/>
    </location>
</feature>
<proteinExistence type="predicted"/>
<evidence type="ECO:0000256" key="1">
    <source>
        <dbReference type="SAM" id="Phobius"/>
    </source>
</evidence>
<sequence>MQQLIDLRHVRHIGRSAHQAMHQTRLGIDADMRFHPEEIHAPLLRLMHFGIAFAVFILGRTRRMNDRRIDHRTIAQHQATVAQINADDLQNPAGQFMFLQQAPEVEDRGFIGNPIQMQSRKLTQDSGLVQRLFHRRIAGAEPVLHQMK</sequence>
<dbReference type="EMBL" id="AY688432">
    <property type="protein sequence ID" value="AAT90791.1"/>
    <property type="molecule type" value="Genomic_DNA"/>
</dbReference>
<accession>Q6B379</accession>
<name>Q6B379_9PROT</name>
<keyword evidence="1" id="KW-0472">Membrane</keyword>